<evidence type="ECO:0000313" key="11">
    <source>
        <dbReference type="Proteomes" id="UP000316968"/>
    </source>
</evidence>
<dbReference type="GO" id="GO:0005886">
    <property type="term" value="C:plasma membrane"/>
    <property type="evidence" value="ECO:0007669"/>
    <property type="project" value="UniProtKB-SubCell"/>
</dbReference>
<dbReference type="OrthoDB" id="9807047at2"/>
<feature type="transmembrane region" description="Helical" evidence="8">
    <location>
        <begin position="65"/>
        <end position="87"/>
    </location>
</feature>
<feature type="transmembrane region" description="Helical" evidence="8">
    <location>
        <begin position="202"/>
        <end position="222"/>
    </location>
</feature>
<dbReference type="InterPro" id="IPR035906">
    <property type="entry name" value="MetI-like_sf"/>
</dbReference>
<keyword evidence="3 8" id="KW-0813">Transport</keyword>
<proteinExistence type="inferred from homology"/>
<evidence type="ECO:0000256" key="1">
    <source>
        <dbReference type="ARBA" id="ARBA00004651"/>
    </source>
</evidence>
<dbReference type="KEGG" id="saca:FFV09_09145"/>
<dbReference type="PANTHER" id="PTHR42929">
    <property type="entry name" value="INNER MEMBRANE ABC TRANSPORTER PERMEASE PROTEIN YDCU-RELATED-RELATED"/>
    <property type="match status" value="1"/>
</dbReference>
<feature type="transmembrane region" description="Helical" evidence="8">
    <location>
        <begin position="138"/>
        <end position="158"/>
    </location>
</feature>
<accession>A0A4Y6UWK9</accession>
<dbReference type="Pfam" id="PF00528">
    <property type="entry name" value="BPD_transp_1"/>
    <property type="match status" value="1"/>
</dbReference>
<reference evidence="10 11" key="1">
    <citation type="submission" date="2019-06" db="EMBL/GenBank/DDBJ databases">
        <title>Saccharibacillus brassicae sp. nov., an endophytic bacterium isolated from Chinese cabbage seeds (Brassica pekinensis).</title>
        <authorList>
            <person name="Jiang L."/>
            <person name="Lee J."/>
            <person name="Kim S.W."/>
        </authorList>
    </citation>
    <scope>NUCLEOTIDE SEQUENCE [LARGE SCALE GENOMIC DNA]</scope>
    <source>
        <strain evidence="11">KCTC 43072 / ATSA2</strain>
    </source>
</reference>
<dbReference type="Gene3D" id="1.10.3720.10">
    <property type="entry name" value="MetI-like"/>
    <property type="match status" value="1"/>
</dbReference>
<evidence type="ECO:0000256" key="3">
    <source>
        <dbReference type="ARBA" id="ARBA00022448"/>
    </source>
</evidence>
<dbReference type="SUPFAM" id="SSF161098">
    <property type="entry name" value="MetI-like"/>
    <property type="match status" value="1"/>
</dbReference>
<keyword evidence="5 8" id="KW-0812">Transmembrane</keyword>
<name>A0A4Y6UWK9_SACBS</name>
<dbReference type="PANTHER" id="PTHR42929:SF1">
    <property type="entry name" value="INNER MEMBRANE ABC TRANSPORTER PERMEASE PROTEIN YDCU-RELATED"/>
    <property type="match status" value="1"/>
</dbReference>
<feature type="domain" description="ABC transmembrane type-1" evidence="9">
    <location>
        <begin position="61"/>
        <end position="263"/>
    </location>
</feature>
<comment type="subcellular location">
    <subcellularLocation>
        <location evidence="1 8">Cell membrane</location>
        <topology evidence="1 8">Multi-pass membrane protein</topology>
    </subcellularLocation>
</comment>
<dbReference type="PROSITE" id="PS50928">
    <property type="entry name" value="ABC_TM1"/>
    <property type="match status" value="1"/>
</dbReference>
<feature type="transmembrane region" description="Helical" evidence="8">
    <location>
        <begin position="12"/>
        <end position="37"/>
    </location>
</feature>
<dbReference type="AlphaFoldDB" id="A0A4Y6UWK9"/>
<protein>
    <submittedName>
        <fullName evidence="10">ABC transporter permease</fullName>
    </submittedName>
</protein>
<evidence type="ECO:0000256" key="2">
    <source>
        <dbReference type="ARBA" id="ARBA00007069"/>
    </source>
</evidence>
<dbReference type="GO" id="GO:0055085">
    <property type="term" value="P:transmembrane transport"/>
    <property type="evidence" value="ECO:0007669"/>
    <property type="project" value="InterPro"/>
</dbReference>
<evidence type="ECO:0000256" key="7">
    <source>
        <dbReference type="ARBA" id="ARBA00023136"/>
    </source>
</evidence>
<feature type="transmembrane region" description="Helical" evidence="8">
    <location>
        <begin position="94"/>
        <end position="118"/>
    </location>
</feature>
<dbReference type="EMBL" id="CP041217">
    <property type="protein sequence ID" value="QDH21000.1"/>
    <property type="molecule type" value="Genomic_DNA"/>
</dbReference>
<dbReference type="InterPro" id="IPR000515">
    <property type="entry name" value="MetI-like"/>
</dbReference>
<evidence type="ECO:0000256" key="5">
    <source>
        <dbReference type="ARBA" id="ARBA00022692"/>
    </source>
</evidence>
<organism evidence="10 11">
    <name type="scientific">Saccharibacillus brassicae</name>
    <dbReference type="NCBI Taxonomy" id="2583377"/>
    <lineage>
        <taxon>Bacteria</taxon>
        <taxon>Bacillati</taxon>
        <taxon>Bacillota</taxon>
        <taxon>Bacilli</taxon>
        <taxon>Bacillales</taxon>
        <taxon>Paenibacillaceae</taxon>
        <taxon>Saccharibacillus</taxon>
    </lineage>
</organism>
<evidence type="ECO:0000256" key="4">
    <source>
        <dbReference type="ARBA" id="ARBA00022475"/>
    </source>
</evidence>
<keyword evidence="6 8" id="KW-1133">Transmembrane helix</keyword>
<evidence type="ECO:0000256" key="6">
    <source>
        <dbReference type="ARBA" id="ARBA00022989"/>
    </source>
</evidence>
<gene>
    <name evidence="10" type="ORF">FFV09_09145</name>
</gene>
<keyword evidence="7 8" id="KW-0472">Membrane</keyword>
<keyword evidence="4" id="KW-1003">Cell membrane</keyword>
<evidence type="ECO:0000313" key="10">
    <source>
        <dbReference type="EMBL" id="QDH21000.1"/>
    </source>
</evidence>
<comment type="similarity">
    <text evidence="2">Belongs to the binding-protein-dependent transport system permease family. CysTW subfamily.</text>
</comment>
<feature type="transmembrane region" description="Helical" evidence="8">
    <location>
        <begin position="242"/>
        <end position="262"/>
    </location>
</feature>
<evidence type="ECO:0000256" key="8">
    <source>
        <dbReference type="RuleBase" id="RU363032"/>
    </source>
</evidence>
<sequence length="272" mass="30139">MNGKGSGNARSLAYIPYYLWVALFVIAPVVLVVYYSLFDVEGNLTLSNYADFFTPVYLSMTLSSFWYAFLITLFSLLIAYPAAYLLTRTKHKQLWLLLIILPTWINLLLKTYAFIGIFGTYGPINALLGSIGFGEQQLLFTSGSFVFVSIYIFVPFMIMPIYNALEELNVSLTDAARDLGASSWITFRRVIFPLTLSGVKSGCISVFIPALSLFMITRLIAGNKVITLGTAIEQHFLVTQDWGMGSTVAVFLIVAMAVIMFLTGGTGKGVRR</sequence>
<dbReference type="Proteomes" id="UP000316968">
    <property type="component" value="Chromosome"/>
</dbReference>
<dbReference type="RefSeq" id="WP_141447548.1">
    <property type="nucleotide sequence ID" value="NZ_CBCSAZ010000002.1"/>
</dbReference>
<keyword evidence="11" id="KW-1185">Reference proteome</keyword>
<evidence type="ECO:0000259" key="9">
    <source>
        <dbReference type="PROSITE" id="PS50928"/>
    </source>
</evidence>
<dbReference type="CDD" id="cd06261">
    <property type="entry name" value="TM_PBP2"/>
    <property type="match status" value="1"/>
</dbReference>